<dbReference type="EMBL" id="JACHNC010000001">
    <property type="protein sequence ID" value="MBB4751929.1"/>
    <property type="molecule type" value="Genomic_DNA"/>
</dbReference>
<name>A0A7W7HK22_9ACTN</name>
<sequence>MTTTSLARQAVDPSPSLHYYVIHDHVGELDGLLAEEFLLAVDHSSAGLVSAFWSRRDGGWRDGADTSRRLRLDAALRAHVVAVGRAAAAEVYRNACGADLPGEAALRACFGDLPAAQPPPLRLSGPAATPGFRETRVYRILFVNELTRDGLDALSRVWRMPVTGDLADPGARVVGVVHRHVSGDTFRWDLRRVAAGAAWGLDVTCDLGGERDEAVGVLLHGLTAQMRQQGLIPVTVDRFR</sequence>
<evidence type="ECO:0000313" key="1">
    <source>
        <dbReference type="EMBL" id="GIE44344.1"/>
    </source>
</evidence>
<dbReference type="EMBL" id="BOMP01000124">
    <property type="protein sequence ID" value="GIE44344.1"/>
    <property type="molecule type" value="Genomic_DNA"/>
</dbReference>
<reference evidence="2 3" key="1">
    <citation type="submission" date="2020-08" db="EMBL/GenBank/DDBJ databases">
        <title>Sequencing the genomes of 1000 actinobacteria strains.</title>
        <authorList>
            <person name="Klenk H.-P."/>
        </authorList>
    </citation>
    <scope>NUCLEOTIDE SEQUENCE [LARGE SCALE GENOMIC DNA]</scope>
    <source>
        <strain evidence="2 3">DSM 43150</strain>
    </source>
</reference>
<keyword evidence="4" id="KW-1185">Reference proteome</keyword>
<accession>A0A7W7HK22</accession>
<protein>
    <submittedName>
        <fullName evidence="2">Uncharacterized protein</fullName>
    </submittedName>
</protein>
<reference evidence="1 4" key="2">
    <citation type="submission" date="2021-01" db="EMBL/GenBank/DDBJ databases">
        <title>Whole genome shotgun sequence of Actinoplanes lobatus NBRC 12513.</title>
        <authorList>
            <person name="Komaki H."/>
            <person name="Tamura T."/>
        </authorList>
    </citation>
    <scope>NUCLEOTIDE SEQUENCE [LARGE SCALE GENOMIC DNA]</scope>
    <source>
        <strain evidence="1 4">NBRC 12513</strain>
    </source>
</reference>
<evidence type="ECO:0000313" key="4">
    <source>
        <dbReference type="Proteomes" id="UP000631312"/>
    </source>
</evidence>
<organism evidence="2 3">
    <name type="scientific">Actinoplanes lobatus</name>
    <dbReference type="NCBI Taxonomy" id="113568"/>
    <lineage>
        <taxon>Bacteria</taxon>
        <taxon>Bacillati</taxon>
        <taxon>Actinomycetota</taxon>
        <taxon>Actinomycetes</taxon>
        <taxon>Micromonosporales</taxon>
        <taxon>Micromonosporaceae</taxon>
        <taxon>Actinoplanes</taxon>
    </lineage>
</organism>
<evidence type="ECO:0000313" key="3">
    <source>
        <dbReference type="Proteomes" id="UP000590511"/>
    </source>
</evidence>
<dbReference type="Proteomes" id="UP000631312">
    <property type="component" value="Unassembled WGS sequence"/>
</dbReference>
<dbReference type="RefSeq" id="WP_188127581.1">
    <property type="nucleotide sequence ID" value="NZ_BOMP01000124.1"/>
</dbReference>
<proteinExistence type="predicted"/>
<gene>
    <name evidence="1" type="ORF">Alo02nite_72420</name>
    <name evidence="2" type="ORF">BJ964_006090</name>
</gene>
<comment type="caution">
    <text evidence="2">The sequence shown here is derived from an EMBL/GenBank/DDBJ whole genome shotgun (WGS) entry which is preliminary data.</text>
</comment>
<dbReference type="Proteomes" id="UP000590511">
    <property type="component" value="Unassembled WGS sequence"/>
</dbReference>
<evidence type="ECO:0000313" key="2">
    <source>
        <dbReference type="EMBL" id="MBB4751929.1"/>
    </source>
</evidence>
<dbReference type="AlphaFoldDB" id="A0A7W7HK22"/>